<keyword evidence="2" id="KW-1133">Transmembrane helix</keyword>
<dbReference type="EMBL" id="JAKZEL010000001">
    <property type="protein sequence ID" value="KAI4548132.1"/>
    <property type="molecule type" value="Genomic_DNA"/>
</dbReference>
<proteinExistence type="predicted"/>
<dbReference type="PANTHER" id="PTHR10404">
    <property type="entry name" value="N-ACETYLATED-ALPHA-LINKED ACIDIC DIPEPTIDASE"/>
    <property type="match status" value="1"/>
</dbReference>
<feature type="region of interest" description="Disordered" evidence="1">
    <location>
        <begin position="106"/>
        <end position="128"/>
    </location>
</feature>
<dbReference type="AlphaFoldDB" id="A0AAD4UKC9"/>
<evidence type="ECO:0000256" key="1">
    <source>
        <dbReference type="SAM" id="MobiDB-lite"/>
    </source>
</evidence>
<comment type="caution">
    <text evidence="3">The sequence shown here is derived from an EMBL/GenBank/DDBJ whole genome shotgun (WGS) entry which is preliminary data.</text>
</comment>
<keyword evidence="2" id="KW-0472">Membrane</keyword>
<dbReference type="Gene3D" id="3.40.630.10">
    <property type="entry name" value="Zn peptidases"/>
    <property type="match status" value="1"/>
</dbReference>
<evidence type="ECO:0000256" key="2">
    <source>
        <dbReference type="SAM" id="Phobius"/>
    </source>
</evidence>
<dbReference type="SUPFAM" id="SSF53187">
    <property type="entry name" value="Zn-dependent exopeptidases"/>
    <property type="match status" value="1"/>
</dbReference>
<evidence type="ECO:0008006" key="5">
    <source>
        <dbReference type="Google" id="ProtNLM"/>
    </source>
</evidence>
<reference evidence="3" key="1">
    <citation type="submission" date="2022-03" db="EMBL/GenBank/DDBJ databases">
        <title>Genomic analyses of argali, domestic sheep and their hybrids provide insights into chromosomal evolution, heterosis and genetic basis of agronomic traits.</title>
        <authorList>
            <person name="Li M."/>
        </authorList>
    </citation>
    <scope>NUCLEOTIDE SEQUENCE</scope>
    <source>
        <strain evidence="3">CAU-MHL-2022a</strain>
        <tissue evidence="3">Skin</tissue>
    </source>
</reference>
<evidence type="ECO:0000313" key="4">
    <source>
        <dbReference type="Proteomes" id="UP001214576"/>
    </source>
</evidence>
<dbReference type="Proteomes" id="UP001214576">
    <property type="component" value="Unassembled WGS sequence"/>
</dbReference>
<organism evidence="3 4">
    <name type="scientific">Ovis ammon polii</name>
    <dbReference type="NCBI Taxonomy" id="230172"/>
    <lineage>
        <taxon>Eukaryota</taxon>
        <taxon>Metazoa</taxon>
        <taxon>Chordata</taxon>
        <taxon>Craniata</taxon>
        <taxon>Vertebrata</taxon>
        <taxon>Euteleostomi</taxon>
        <taxon>Mammalia</taxon>
        <taxon>Eutheria</taxon>
        <taxon>Laurasiatheria</taxon>
        <taxon>Artiodactyla</taxon>
        <taxon>Ruminantia</taxon>
        <taxon>Pecora</taxon>
        <taxon>Bovidae</taxon>
        <taxon>Caprinae</taxon>
        <taxon>Ovis</taxon>
    </lineage>
</organism>
<protein>
    <recommendedName>
        <fullName evidence="5">Inactive N-acetylated-alpha-linked acidic dipeptidase-like protein 2</fullName>
    </recommendedName>
</protein>
<keyword evidence="2" id="KW-0812">Transmembrane</keyword>
<dbReference type="InterPro" id="IPR039373">
    <property type="entry name" value="Peptidase_M28B"/>
</dbReference>
<dbReference type="InterPro" id="IPR046450">
    <property type="entry name" value="PA_dom_sf"/>
</dbReference>
<keyword evidence="4" id="KW-1185">Reference proteome</keyword>
<accession>A0AAD4UKC9</accession>
<feature type="transmembrane region" description="Helical" evidence="2">
    <location>
        <begin position="154"/>
        <end position="174"/>
    </location>
</feature>
<sequence length="675" mass="76121">MVKRLSTMWETQVRSVGWEDPLEKEMAIHSRTIAWKIPWTEEPGKKMAYQKVSADQRAPGHSQYLDNDDLQATALDLEWDMEKELEEPGFDQFQLNSAENQNLENSETADLNLDPIQPATSPKGRFQRLQEESDYVTHYTRSAPKSNPCNFCRLLKIFCMAIILFISGILIGYYSHKNCPSNATSSGTLDLQLYQEILKTIQAEDIKKSFSILKIHCELLVDLVKIRSPVDTLLGIMVVIQESSISNSHPINNLILSLKSYKYVLNLLLFIDMLFHYSVSDRNLVQLYKSEDDIEISKKIKTQWTSLGLEDVQLVNYSVLLNLPGLSPSSVTLSSSGQCFHPNGQACSEEARKWSSQDLLYSYAAYSANGILEAEVIDVSYGNADDLKRIKKMKNVTNRIALLKLGKLPLLYKLSLLEKTGFGGVLLYIDPCDLPKTANLSYNTFMVSLNPGGDPSTPGYPSIGQLLLAQLDRNYIFRVNIEEKIFATPWIGAYQAPPSMGFSRQEYWSGLPFPSPTEERIVSMKIQTVTKFETVTNVVGYLKGVTFPDRYVIVGSHHHTAHSYNRQEWASSTAIITAFVRALMLRVKKGWRPDRTIVFCSWGGTAFGNIGSYEWGECMKMKSESEVAQSCPTLRNPMDCSLPGCSVHGIFQARVLEWDVIAFSKKELTTSKSDR</sequence>
<gene>
    <name evidence="3" type="ORF">MG293_000462</name>
</gene>
<dbReference type="Gene3D" id="3.50.30.30">
    <property type="match status" value="1"/>
</dbReference>
<name>A0AAD4UKC9_OVIAM</name>
<dbReference type="SUPFAM" id="SSF52025">
    <property type="entry name" value="PA domain"/>
    <property type="match status" value="1"/>
</dbReference>
<dbReference type="PANTHER" id="PTHR10404:SF32">
    <property type="entry name" value="INACTIVE N-ACETYLATED-ALPHA-LINKED ACIDIC DIPEPTIDASE-LIKE PROTEIN 2"/>
    <property type="match status" value="1"/>
</dbReference>
<evidence type="ECO:0000313" key="3">
    <source>
        <dbReference type="EMBL" id="KAI4548132.1"/>
    </source>
</evidence>